<evidence type="ECO:0000256" key="1">
    <source>
        <dbReference type="ARBA" id="ARBA00004123"/>
    </source>
</evidence>
<evidence type="ECO:0000256" key="2">
    <source>
        <dbReference type="ARBA" id="ARBA00010015"/>
    </source>
</evidence>
<sequence length="809" mass="94768">MKKEFFNYEMSIIRTCSSNSHFLLLAEGLDINKIILKQLEFYNRPDTLALLINCDDITDDFEKRLSIFCNMRTMSSKQRKESYSIGGVKICTNQTLLTDMLNNILEIKKISVIFIPQMETVKRNSIIAFICSLVKSQSKDTVIKAFSNHPLAIEKRHFNLENILDILRINTVHLFPRFHATITEDLKKNPSFTEITFKLPVYLEDIQLYLLELINGIKNEIEKYRMCKLAPADFYQQREAIQKTVNASKSSLTLVSASNPSKSALTLSKNPERSKGHWPSDMKETTLLNIRQSLSRDLKNLSFCLDLIFSLDIAHFKSCYTELYDLEIKKRGIWILNMAAHLIIDTINNSGNHNSVIHFGKSQGHSNYDENRSKEHKIEEKSINDENRSKDHKIEGQSINDENRSKDHTIEEHSETTAIDIKRNKKLDELKKLLKLHSDEKILILSKLKLNRDVVNNISNNIKKDVRFMTHDQFSEYLLKNKKIVIFLDFSLGSIRRLEILSQYTEIDKIYLLLYKNSEEESLYLNTLRAEKELFVKFINEKSNLPYKYYEHYTHHESDDSNSDEGYDTKHERHDKRIRSDSQDHIDSTYDRQYDNIFNITVDFRELRSSLPFYLHKYGNQLDISCLSEGDYILNTDIIIERKNIFDLIGSFNNGRLFHQLLRLINYKKVYLLIEYDQGLNLFKYTSLNSFDLIAKFCLMTVRFHQLRYIHSNSDILACRSIRALQKQYLKKPTSNIRSNHTKAMNDIKMHPVLQSILLSIPGITTFDTIKIRNHFKNLKTFITAEKDLLIEIFGEKGAEIHKFFHSAF</sequence>
<evidence type="ECO:0000313" key="12">
    <source>
        <dbReference type="EMBL" id="KRH95318.1"/>
    </source>
</evidence>
<comment type="caution">
    <text evidence="12">The sequence shown here is derived from an EMBL/GenBank/DDBJ whole genome shotgun (WGS) entry which is preliminary data.</text>
</comment>
<dbReference type="InterPro" id="IPR047520">
    <property type="entry name" value="XPF_nuclease"/>
</dbReference>
<dbReference type="AlphaFoldDB" id="A0A0R0M149"/>
<dbReference type="SUPFAM" id="SSF52980">
    <property type="entry name" value="Restriction endonuclease-like"/>
    <property type="match status" value="1"/>
</dbReference>
<dbReference type="GO" id="GO:0003684">
    <property type="term" value="F:damaged DNA binding"/>
    <property type="evidence" value="ECO:0007669"/>
    <property type="project" value="TreeGrafter"/>
</dbReference>
<name>A0A0R0M149_9MICR</name>
<evidence type="ECO:0000256" key="6">
    <source>
        <dbReference type="ARBA" id="ARBA00022801"/>
    </source>
</evidence>
<feature type="compositionally biased region" description="Basic and acidic residues" evidence="10">
    <location>
        <begin position="367"/>
        <end position="415"/>
    </location>
</feature>
<keyword evidence="6" id="KW-0378">Hydrolase</keyword>
<reference evidence="12 13" key="1">
    <citation type="submission" date="2015-07" db="EMBL/GenBank/DDBJ databases">
        <title>The genome of Pseudoloma neurophilia, a relevant intracellular parasite of the zebrafish.</title>
        <authorList>
            <person name="Ndikumana S."/>
            <person name="Pelin A."/>
            <person name="Sanders J."/>
            <person name="Corradi N."/>
        </authorList>
    </citation>
    <scope>NUCLEOTIDE SEQUENCE [LARGE SCALE GENOMIC DNA]</scope>
    <source>
        <strain evidence="12 13">MK1</strain>
    </source>
</reference>
<dbReference type="GO" id="GO:0000724">
    <property type="term" value="P:double-strand break repair via homologous recombination"/>
    <property type="evidence" value="ECO:0007669"/>
    <property type="project" value="TreeGrafter"/>
</dbReference>
<accession>A0A0R0M149</accession>
<dbReference type="SMART" id="SM00891">
    <property type="entry name" value="ERCC4"/>
    <property type="match status" value="1"/>
</dbReference>
<evidence type="ECO:0000256" key="4">
    <source>
        <dbReference type="ARBA" id="ARBA00022759"/>
    </source>
</evidence>
<keyword evidence="5" id="KW-0227">DNA damage</keyword>
<dbReference type="OrthoDB" id="361020at2759"/>
<dbReference type="GO" id="GO:0000712">
    <property type="term" value="P:resolution of meiotic recombination intermediates"/>
    <property type="evidence" value="ECO:0007669"/>
    <property type="project" value="TreeGrafter"/>
</dbReference>
<feature type="domain" description="ERCC4" evidence="11">
    <location>
        <begin position="599"/>
        <end position="678"/>
    </location>
</feature>
<dbReference type="GO" id="GO:0000110">
    <property type="term" value="C:nucleotide-excision repair factor 1 complex"/>
    <property type="evidence" value="ECO:0007669"/>
    <property type="project" value="TreeGrafter"/>
</dbReference>
<dbReference type="InterPro" id="IPR010994">
    <property type="entry name" value="RuvA_2-like"/>
</dbReference>
<dbReference type="Proteomes" id="UP000051530">
    <property type="component" value="Unassembled WGS sequence"/>
</dbReference>
<keyword evidence="4 12" id="KW-0255">Endonuclease</keyword>
<dbReference type="Gene3D" id="3.40.50.10130">
    <property type="match status" value="1"/>
</dbReference>
<keyword evidence="9" id="KW-0539">Nucleus</keyword>
<comment type="similarity">
    <text evidence="2">Belongs to the XPF family.</text>
</comment>
<dbReference type="PANTHER" id="PTHR10150:SF0">
    <property type="entry name" value="DNA REPAIR ENDONUCLEASE XPF"/>
    <property type="match status" value="1"/>
</dbReference>
<feature type="region of interest" description="Disordered" evidence="10">
    <location>
        <begin position="555"/>
        <end position="583"/>
    </location>
</feature>
<evidence type="ECO:0000256" key="8">
    <source>
        <dbReference type="ARBA" id="ARBA00023204"/>
    </source>
</evidence>
<dbReference type="Pfam" id="PF02732">
    <property type="entry name" value="ERCC4"/>
    <property type="match status" value="1"/>
</dbReference>
<keyword evidence="8" id="KW-0234">DNA repair</keyword>
<gene>
    <name evidence="12" type="ORF">M153_100088802</name>
</gene>
<organism evidence="12 13">
    <name type="scientific">Pseudoloma neurophilia</name>
    <dbReference type="NCBI Taxonomy" id="146866"/>
    <lineage>
        <taxon>Eukaryota</taxon>
        <taxon>Fungi</taxon>
        <taxon>Fungi incertae sedis</taxon>
        <taxon>Microsporidia</taxon>
        <taxon>Pseudoloma</taxon>
    </lineage>
</organism>
<comment type="subcellular location">
    <subcellularLocation>
        <location evidence="1">Nucleus</location>
    </subcellularLocation>
</comment>
<evidence type="ECO:0000256" key="3">
    <source>
        <dbReference type="ARBA" id="ARBA00022722"/>
    </source>
</evidence>
<dbReference type="PANTHER" id="PTHR10150">
    <property type="entry name" value="DNA REPAIR ENDONUCLEASE XPF"/>
    <property type="match status" value="1"/>
</dbReference>
<dbReference type="InterPro" id="IPR011335">
    <property type="entry name" value="Restrct_endonuc-II-like"/>
</dbReference>
<dbReference type="VEuPathDB" id="MicrosporidiaDB:M153_100088802"/>
<feature type="region of interest" description="Disordered" evidence="10">
    <location>
        <begin position="358"/>
        <end position="415"/>
    </location>
</feature>
<dbReference type="EMBL" id="LGUB01000001">
    <property type="protein sequence ID" value="KRH95318.1"/>
    <property type="molecule type" value="Genomic_DNA"/>
</dbReference>
<proteinExistence type="inferred from homology"/>
<dbReference type="CDD" id="cd20078">
    <property type="entry name" value="XPF_nuclease_XPF_euk"/>
    <property type="match status" value="1"/>
</dbReference>
<dbReference type="Gene3D" id="1.10.150.20">
    <property type="entry name" value="5' to 3' exonuclease, C-terminal subdomain"/>
    <property type="match status" value="1"/>
</dbReference>
<keyword evidence="3" id="KW-0540">Nuclease</keyword>
<dbReference type="SUPFAM" id="SSF47781">
    <property type="entry name" value="RuvA domain 2-like"/>
    <property type="match status" value="1"/>
</dbReference>
<dbReference type="GO" id="GO:0000014">
    <property type="term" value="F:single-stranded DNA endodeoxyribonuclease activity"/>
    <property type="evidence" value="ECO:0007669"/>
    <property type="project" value="TreeGrafter"/>
</dbReference>
<evidence type="ECO:0000256" key="5">
    <source>
        <dbReference type="ARBA" id="ARBA00022763"/>
    </source>
</evidence>
<keyword evidence="7" id="KW-0238">DNA-binding</keyword>
<evidence type="ECO:0000256" key="10">
    <source>
        <dbReference type="SAM" id="MobiDB-lite"/>
    </source>
</evidence>
<dbReference type="GO" id="GO:1901255">
    <property type="term" value="P:nucleotide-excision repair involved in interstrand cross-link repair"/>
    <property type="evidence" value="ECO:0007669"/>
    <property type="project" value="TreeGrafter"/>
</dbReference>
<evidence type="ECO:0000259" key="11">
    <source>
        <dbReference type="SMART" id="SM00891"/>
    </source>
</evidence>
<evidence type="ECO:0000256" key="9">
    <source>
        <dbReference type="ARBA" id="ARBA00023242"/>
    </source>
</evidence>
<evidence type="ECO:0000256" key="7">
    <source>
        <dbReference type="ARBA" id="ARBA00023125"/>
    </source>
</evidence>
<evidence type="ECO:0000313" key="13">
    <source>
        <dbReference type="Proteomes" id="UP000051530"/>
    </source>
</evidence>
<dbReference type="InterPro" id="IPR006166">
    <property type="entry name" value="ERCC4_domain"/>
</dbReference>
<dbReference type="GO" id="GO:0003697">
    <property type="term" value="F:single-stranded DNA binding"/>
    <property type="evidence" value="ECO:0007669"/>
    <property type="project" value="TreeGrafter"/>
</dbReference>
<protein>
    <submittedName>
        <fullName evidence="12">Structure-specific endonuclease ERCC1-XPF, catalytic component XPF/ERCC4</fullName>
    </submittedName>
</protein>
<keyword evidence="13" id="KW-1185">Reference proteome</keyword>